<dbReference type="PANTHER" id="PTHR35525">
    <property type="entry name" value="BLL6575 PROTEIN"/>
    <property type="match status" value="1"/>
</dbReference>
<dbReference type="PANTHER" id="PTHR35525:SF3">
    <property type="entry name" value="BLL6575 PROTEIN"/>
    <property type="match status" value="1"/>
</dbReference>
<evidence type="ECO:0000313" key="2">
    <source>
        <dbReference type="EMBL" id="OMD28994.1"/>
    </source>
</evidence>
<gene>
    <name evidence="2" type="ORF">BJP51_23745</name>
</gene>
<name>A0A1R0X4M1_9BACL</name>
<protein>
    <recommendedName>
        <fullName evidence="1">Zinc finger CGNR domain-containing protein</fullName>
    </recommendedName>
</protein>
<dbReference type="Pfam" id="PF07336">
    <property type="entry name" value="ABATE"/>
    <property type="match status" value="1"/>
</dbReference>
<dbReference type="AlphaFoldDB" id="A0A1R0X4M1"/>
<dbReference type="Gene3D" id="1.10.3300.10">
    <property type="entry name" value="Jann2411-like domain"/>
    <property type="match status" value="1"/>
</dbReference>
<dbReference type="Pfam" id="PF11706">
    <property type="entry name" value="zf-CGNR"/>
    <property type="match status" value="1"/>
</dbReference>
<dbReference type="InterPro" id="IPR021005">
    <property type="entry name" value="Znf_CGNR"/>
</dbReference>
<feature type="domain" description="Zinc finger CGNR" evidence="1">
    <location>
        <begin position="137"/>
        <end position="180"/>
    </location>
</feature>
<dbReference type="EMBL" id="MKQP01000032">
    <property type="protein sequence ID" value="OMD28994.1"/>
    <property type="molecule type" value="Genomic_DNA"/>
</dbReference>
<organism evidence="2 3">
    <name type="scientific">Paenibacillus odorifer</name>
    <dbReference type="NCBI Taxonomy" id="189426"/>
    <lineage>
        <taxon>Bacteria</taxon>
        <taxon>Bacillati</taxon>
        <taxon>Bacillota</taxon>
        <taxon>Bacilli</taxon>
        <taxon>Bacillales</taxon>
        <taxon>Paenibacillaceae</taxon>
        <taxon>Paenibacillus</taxon>
    </lineage>
</organism>
<sequence>MLWEDFINSYWRDWRTGDKNKDRDRLDEEEWVFKWLKEYALLETQMPNTIEMAQLKKLRSLLWNWVQAIVQGNSVYGEILEQLNVYMDKGPVIRRIVWKGDEQAEIKLLPLHSGWEQVMAEIAASFAEALLEKEPTRFRICENPDCLWVYYDDTRNRSKRYCDDKACGNLMKVRRFRARKKAESEGE</sequence>
<evidence type="ECO:0000259" key="1">
    <source>
        <dbReference type="Pfam" id="PF11706"/>
    </source>
</evidence>
<dbReference type="SUPFAM" id="SSF160904">
    <property type="entry name" value="Jann2411-like"/>
    <property type="match status" value="1"/>
</dbReference>
<dbReference type="InterPro" id="IPR010852">
    <property type="entry name" value="ABATE"/>
</dbReference>
<dbReference type="RefSeq" id="WP_036686796.1">
    <property type="nucleotide sequence ID" value="NZ_MKQP01000032.1"/>
</dbReference>
<comment type="caution">
    <text evidence="2">The sequence shown here is derived from an EMBL/GenBank/DDBJ whole genome shotgun (WGS) entry which is preliminary data.</text>
</comment>
<accession>A0A1R0X4M1</accession>
<evidence type="ECO:0000313" key="3">
    <source>
        <dbReference type="Proteomes" id="UP000187465"/>
    </source>
</evidence>
<reference evidence="2 3" key="1">
    <citation type="submission" date="2016-10" db="EMBL/GenBank/DDBJ databases">
        <title>Paenibacillus species isolates.</title>
        <authorList>
            <person name="Beno S.M."/>
        </authorList>
    </citation>
    <scope>NUCLEOTIDE SEQUENCE [LARGE SCALE GENOMIC DNA]</scope>
    <source>
        <strain evidence="2 3">FSL H7-0604</strain>
    </source>
</reference>
<proteinExistence type="predicted"/>
<dbReference type="InterPro" id="IPR023286">
    <property type="entry name" value="ABATE_dom_sf"/>
</dbReference>
<dbReference type="Proteomes" id="UP000187465">
    <property type="component" value="Unassembled WGS sequence"/>
</dbReference>